<reference evidence="2" key="1">
    <citation type="journal article" date="2022" name="bioRxiv">
        <title>Sequencing and chromosome-scale assembly of the giantPleurodeles waltlgenome.</title>
        <authorList>
            <person name="Brown T."/>
            <person name="Elewa A."/>
            <person name="Iarovenko S."/>
            <person name="Subramanian E."/>
            <person name="Araus A.J."/>
            <person name="Petzold A."/>
            <person name="Susuki M."/>
            <person name="Suzuki K.-i.T."/>
            <person name="Hayashi T."/>
            <person name="Toyoda A."/>
            <person name="Oliveira C."/>
            <person name="Osipova E."/>
            <person name="Leigh N.D."/>
            <person name="Simon A."/>
            <person name="Yun M.H."/>
        </authorList>
    </citation>
    <scope>NUCLEOTIDE SEQUENCE</scope>
    <source>
        <strain evidence="2">20211129_DDA</strain>
        <tissue evidence="2">Liver</tissue>
    </source>
</reference>
<evidence type="ECO:0000313" key="3">
    <source>
        <dbReference type="Proteomes" id="UP001066276"/>
    </source>
</evidence>
<accession>A0AAV7KQ39</accession>
<dbReference type="AlphaFoldDB" id="A0AAV7KQ39"/>
<keyword evidence="3" id="KW-1185">Reference proteome</keyword>
<feature type="region of interest" description="Disordered" evidence="1">
    <location>
        <begin position="15"/>
        <end position="35"/>
    </location>
</feature>
<protein>
    <submittedName>
        <fullName evidence="2">Uncharacterized protein</fullName>
    </submittedName>
</protein>
<proteinExistence type="predicted"/>
<organism evidence="2 3">
    <name type="scientific">Pleurodeles waltl</name>
    <name type="common">Iberian ribbed newt</name>
    <dbReference type="NCBI Taxonomy" id="8319"/>
    <lineage>
        <taxon>Eukaryota</taxon>
        <taxon>Metazoa</taxon>
        <taxon>Chordata</taxon>
        <taxon>Craniata</taxon>
        <taxon>Vertebrata</taxon>
        <taxon>Euteleostomi</taxon>
        <taxon>Amphibia</taxon>
        <taxon>Batrachia</taxon>
        <taxon>Caudata</taxon>
        <taxon>Salamandroidea</taxon>
        <taxon>Salamandridae</taxon>
        <taxon>Pleurodelinae</taxon>
        <taxon>Pleurodeles</taxon>
    </lineage>
</organism>
<comment type="caution">
    <text evidence="2">The sequence shown here is derived from an EMBL/GenBank/DDBJ whole genome shotgun (WGS) entry which is preliminary data.</text>
</comment>
<evidence type="ECO:0000256" key="1">
    <source>
        <dbReference type="SAM" id="MobiDB-lite"/>
    </source>
</evidence>
<evidence type="ECO:0000313" key="2">
    <source>
        <dbReference type="EMBL" id="KAJ1080162.1"/>
    </source>
</evidence>
<dbReference type="EMBL" id="JANPWB010000016">
    <property type="protein sequence ID" value="KAJ1080162.1"/>
    <property type="molecule type" value="Genomic_DNA"/>
</dbReference>
<sequence length="177" mass="19922">MQAFRLRRLPVFPASSRGLTGSAPPRRLYGDRGMDEPEAKTTRSCRCCVHAFCIPPVPPRHFQDECKSWSARRHRLACEVESIELQPHGSLRLMGRGDPKQFMVLFEQPKPQCRLDTQSNLDDPPDIGEDPDDCDVTAAILAELRAGFQSTSVCFDTLTGCIDHMGEHLDLQKTRID</sequence>
<dbReference type="Proteomes" id="UP001066276">
    <property type="component" value="Chromosome 12"/>
</dbReference>
<gene>
    <name evidence="2" type="ORF">NDU88_000382</name>
</gene>
<name>A0AAV7KQ39_PLEWA</name>